<feature type="region of interest" description="Disordered" evidence="3">
    <location>
        <begin position="28"/>
        <end position="95"/>
    </location>
</feature>
<feature type="chain" id="PRO_5038372511" description="Photosynthesis system II assembly factor Ycf48/Hcf136-like domain-containing protein" evidence="4">
    <location>
        <begin position="23"/>
        <end position="422"/>
    </location>
</feature>
<dbReference type="RefSeq" id="WP_190923587.1">
    <property type="nucleotide sequence ID" value="NZ_JACXJA010000001.1"/>
</dbReference>
<dbReference type="Proteomes" id="UP000639396">
    <property type="component" value="Unassembled WGS sequence"/>
</dbReference>
<sequence>MKTRLRFIAFALWACILMAVLAGCVSQQGQAPDPAAGTDPDTPAASAADPAPGTANGPDERPGQPAPGSQETPGTVPPRSDNGAASPAVRADQVTAVRLATPKSGWTGGEGWIARTDDGGKTWTRQYSGAGTVSQLFALNGQEAWAVVTDGSGKGTKRTLLSTTDGGKQWTEAGIVPSDGFLHFVSKTEAFSANAVTKDGGKTWNELHVPDRTTGDAYFHDERNGWAVAQVKDTISVLRTTDGGQSWQSVMSRKTVAPLNGALIRSAGADDAWVECIGDSGMSQTSYSLFHTADGGKSWQTVIANSTAGGGPAPGFPIDHSSGPENTGSKPGALYVVDPKTAYMGGQCPACDKPNTIGWTTDGGKTWTNGETQLEGYGNQLLAIADATHGWWIISDSTGPSVMYTTADGGKSWSKVHTFQAL</sequence>
<evidence type="ECO:0000256" key="1">
    <source>
        <dbReference type="ARBA" id="ARBA00022531"/>
    </source>
</evidence>
<dbReference type="PANTHER" id="PTHR47199:SF2">
    <property type="entry name" value="PHOTOSYSTEM II STABILITY_ASSEMBLY FACTOR HCF136, CHLOROPLASTIC"/>
    <property type="match status" value="1"/>
</dbReference>
<dbReference type="PANTHER" id="PTHR47199">
    <property type="entry name" value="PHOTOSYSTEM II STABILITY/ASSEMBLY FACTOR HCF136, CHLOROPLASTIC"/>
    <property type="match status" value="1"/>
</dbReference>
<evidence type="ECO:0000256" key="3">
    <source>
        <dbReference type="SAM" id="MobiDB-lite"/>
    </source>
</evidence>
<feature type="domain" description="Photosynthesis system II assembly factor Ycf48/Hcf136-like" evidence="5">
    <location>
        <begin position="202"/>
        <end position="313"/>
    </location>
</feature>
<dbReference type="GO" id="GO:0015979">
    <property type="term" value="P:photosynthesis"/>
    <property type="evidence" value="ECO:0007669"/>
    <property type="project" value="UniProtKB-KW"/>
</dbReference>
<evidence type="ECO:0000313" key="7">
    <source>
        <dbReference type="Proteomes" id="UP000639396"/>
    </source>
</evidence>
<dbReference type="CDD" id="cd15482">
    <property type="entry name" value="Sialidase_non-viral"/>
    <property type="match status" value="1"/>
</dbReference>
<protein>
    <recommendedName>
        <fullName evidence="5">Photosynthesis system II assembly factor Ycf48/Hcf136-like domain-containing protein</fullName>
    </recommendedName>
</protein>
<reference evidence="6" key="1">
    <citation type="submission" date="2020-09" db="EMBL/GenBank/DDBJ databases">
        <title>A novel bacterium of genus Paenibacillus, isolated from South China Sea.</title>
        <authorList>
            <person name="Huang H."/>
            <person name="Mo K."/>
            <person name="Hu Y."/>
        </authorList>
    </citation>
    <scope>NUCLEOTIDE SEQUENCE</scope>
    <source>
        <strain evidence="6">IB182363</strain>
    </source>
</reference>
<feature type="region of interest" description="Disordered" evidence="3">
    <location>
        <begin position="310"/>
        <end position="332"/>
    </location>
</feature>
<keyword evidence="4" id="KW-0732">Signal</keyword>
<dbReference type="GO" id="GO:0009523">
    <property type="term" value="C:photosystem II"/>
    <property type="evidence" value="ECO:0007669"/>
    <property type="project" value="UniProtKB-KW"/>
</dbReference>
<accession>A0A927C419</accession>
<dbReference type="EMBL" id="JACXJA010000001">
    <property type="protein sequence ID" value="MBD2860424.1"/>
    <property type="molecule type" value="Genomic_DNA"/>
</dbReference>
<dbReference type="InterPro" id="IPR015943">
    <property type="entry name" value="WD40/YVTN_repeat-like_dom_sf"/>
</dbReference>
<dbReference type="SUPFAM" id="SSF110296">
    <property type="entry name" value="Oligoxyloglucan reducing end-specific cellobiohydrolase"/>
    <property type="match status" value="1"/>
</dbReference>
<dbReference type="Gene3D" id="2.130.10.10">
    <property type="entry name" value="YVTN repeat-like/Quinoprotein amine dehydrogenase"/>
    <property type="match status" value="2"/>
</dbReference>
<comment type="caution">
    <text evidence="6">The sequence shown here is derived from an EMBL/GenBank/DDBJ whole genome shotgun (WGS) entry which is preliminary data.</text>
</comment>
<proteinExistence type="predicted"/>
<dbReference type="Pfam" id="PF14870">
    <property type="entry name" value="PSII_BNR"/>
    <property type="match status" value="1"/>
</dbReference>
<evidence type="ECO:0000259" key="5">
    <source>
        <dbReference type="Pfam" id="PF14870"/>
    </source>
</evidence>
<dbReference type="PROSITE" id="PS51257">
    <property type="entry name" value="PROKAR_LIPOPROTEIN"/>
    <property type="match status" value="1"/>
</dbReference>
<dbReference type="AlphaFoldDB" id="A0A927C419"/>
<gene>
    <name evidence="6" type="ORF">IDH45_00295</name>
</gene>
<feature type="compositionally biased region" description="Low complexity" evidence="3">
    <location>
        <begin position="31"/>
        <end position="55"/>
    </location>
</feature>
<evidence type="ECO:0000313" key="6">
    <source>
        <dbReference type="EMBL" id="MBD2860424.1"/>
    </source>
</evidence>
<feature type="signal peptide" evidence="4">
    <location>
        <begin position="1"/>
        <end position="22"/>
    </location>
</feature>
<keyword evidence="7" id="KW-1185">Reference proteome</keyword>
<keyword evidence="2" id="KW-0604">Photosystem II</keyword>
<evidence type="ECO:0000256" key="2">
    <source>
        <dbReference type="ARBA" id="ARBA00023276"/>
    </source>
</evidence>
<name>A0A927C419_9BACL</name>
<organism evidence="6 7">
    <name type="scientific">Paenibacillus oceani</name>
    <dbReference type="NCBI Taxonomy" id="2772510"/>
    <lineage>
        <taxon>Bacteria</taxon>
        <taxon>Bacillati</taxon>
        <taxon>Bacillota</taxon>
        <taxon>Bacilli</taxon>
        <taxon>Bacillales</taxon>
        <taxon>Paenibacillaceae</taxon>
        <taxon>Paenibacillus</taxon>
    </lineage>
</organism>
<dbReference type="InterPro" id="IPR028203">
    <property type="entry name" value="PSII_CF48-like_dom"/>
</dbReference>
<keyword evidence="1" id="KW-0602">Photosynthesis</keyword>
<evidence type="ECO:0000256" key="4">
    <source>
        <dbReference type="SAM" id="SignalP"/>
    </source>
</evidence>